<protein>
    <submittedName>
        <fullName evidence="2">Uncharacterized protein</fullName>
    </submittedName>
</protein>
<comment type="caution">
    <text evidence="2">The sequence shown here is derived from an EMBL/GenBank/DDBJ whole genome shotgun (WGS) entry which is preliminary data.</text>
</comment>
<dbReference type="EMBL" id="VXIV02003253">
    <property type="protein sequence ID" value="KAF6019116.1"/>
    <property type="molecule type" value="Genomic_DNA"/>
</dbReference>
<sequence length="186" mass="21025">MCNIFLAVLVLIHLSKNVMRKVDELQTMPSVNKLAKSKHGKSKNGKRCASVKLPFVRAVNDDPIPPLSPVLCNHYYPKLRLVKPEDNGLYWVSPQCNKATKRVLARDTKKNKNINGSKTKMSRNKLGQPNVNPTLADAEENFSPSKFNCDILVPETPVDQQGLTLKEKLLRKSYNLRRVSSMRKEA</sequence>
<dbReference type="Proteomes" id="UP000593567">
    <property type="component" value="Unassembled WGS sequence"/>
</dbReference>
<feature type="signal peptide" evidence="1">
    <location>
        <begin position="1"/>
        <end position="20"/>
    </location>
</feature>
<keyword evidence="1" id="KW-0732">Signal</keyword>
<organism evidence="2 3">
    <name type="scientific">Bugula neritina</name>
    <name type="common">Brown bryozoan</name>
    <name type="synonym">Sertularia neritina</name>
    <dbReference type="NCBI Taxonomy" id="10212"/>
    <lineage>
        <taxon>Eukaryota</taxon>
        <taxon>Metazoa</taxon>
        <taxon>Spiralia</taxon>
        <taxon>Lophotrochozoa</taxon>
        <taxon>Bryozoa</taxon>
        <taxon>Gymnolaemata</taxon>
        <taxon>Cheilostomatida</taxon>
        <taxon>Flustrina</taxon>
        <taxon>Buguloidea</taxon>
        <taxon>Bugulidae</taxon>
        <taxon>Bugula</taxon>
    </lineage>
</organism>
<accession>A0A7J7J007</accession>
<name>A0A7J7J007_BUGNE</name>
<feature type="chain" id="PRO_5029743680" evidence="1">
    <location>
        <begin position="21"/>
        <end position="186"/>
    </location>
</feature>
<evidence type="ECO:0000313" key="3">
    <source>
        <dbReference type="Proteomes" id="UP000593567"/>
    </source>
</evidence>
<evidence type="ECO:0000256" key="1">
    <source>
        <dbReference type="SAM" id="SignalP"/>
    </source>
</evidence>
<evidence type="ECO:0000313" key="2">
    <source>
        <dbReference type="EMBL" id="KAF6019116.1"/>
    </source>
</evidence>
<gene>
    <name evidence="2" type="ORF">EB796_022576</name>
</gene>
<proteinExistence type="predicted"/>
<dbReference type="AlphaFoldDB" id="A0A7J7J007"/>
<keyword evidence="3" id="KW-1185">Reference proteome</keyword>
<reference evidence="2" key="1">
    <citation type="submission" date="2020-06" db="EMBL/GenBank/DDBJ databases">
        <title>Draft genome of Bugula neritina, a colonial animal packing powerful symbionts and potential medicines.</title>
        <authorList>
            <person name="Rayko M."/>
        </authorList>
    </citation>
    <scope>NUCLEOTIDE SEQUENCE [LARGE SCALE GENOMIC DNA]</scope>
    <source>
        <strain evidence="2">Kwan_BN1</strain>
    </source>
</reference>